<name>M1BSD4_SOLTU</name>
<organism evidence="1 2">
    <name type="scientific">Solanum tuberosum</name>
    <name type="common">Potato</name>
    <dbReference type="NCBI Taxonomy" id="4113"/>
    <lineage>
        <taxon>Eukaryota</taxon>
        <taxon>Viridiplantae</taxon>
        <taxon>Streptophyta</taxon>
        <taxon>Embryophyta</taxon>
        <taxon>Tracheophyta</taxon>
        <taxon>Spermatophyta</taxon>
        <taxon>Magnoliopsida</taxon>
        <taxon>eudicotyledons</taxon>
        <taxon>Gunneridae</taxon>
        <taxon>Pentapetalae</taxon>
        <taxon>asterids</taxon>
        <taxon>lamiids</taxon>
        <taxon>Solanales</taxon>
        <taxon>Solanaceae</taxon>
        <taxon>Solanoideae</taxon>
        <taxon>Solaneae</taxon>
        <taxon>Solanum</taxon>
    </lineage>
</organism>
<dbReference type="Gramene" id="PGSC0003DMT400051880">
    <property type="protein sequence ID" value="PGSC0003DMT400051880"/>
    <property type="gene ID" value="PGSC0003DMG401020132"/>
</dbReference>
<dbReference type="EnsemblPlants" id="PGSC0003DMT400051880">
    <property type="protein sequence ID" value="PGSC0003DMT400051880"/>
    <property type="gene ID" value="PGSC0003DMG401020132"/>
</dbReference>
<reference evidence="2" key="1">
    <citation type="journal article" date="2011" name="Nature">
        <title>Genome sequence and analysis of the tuber crop potato.</title>
        <authorList>
            <consortium name="The Potato Genome Sequencing Consortium"/>
        </authorList>
    </citation>
    <scope>NUCLEOTIDE SEQUENCE [LARGE SCALE GENOMIC DNA]</scope>
    <source>
        <strain evidence="2">cv. DM1-3 516 R44</strain>
    </source>
</reference>
<dbReference type="AlphaFoldDB" id="M1BSD4"/>
<dbReference type="PaxDb" id="4113-PGSC0003DMT400051880"/>
<dbReference type="Proteomes" id="UP000011115">
    <property type="component" value="Unassembled WGS sequence"/>
</dbReference>
<protein>
    <submittedName>
        <fullName evidence="1">Uncharacterized protein</fullName>
    </submittedName>
</protein>
<evidence type="ECO:0000313" key="1">
    <source>
        <dbReference type="EnsemblPlants" id="PGSC0003DMT400051880"/>
    </source>
</evidence>
<reference evidence="1" key="2">
    <citation type="submission" date="2015-06" db="UniProtKB">
        <authorList>
            <consortium name="EnsemblPlants"/>
        </authorList>
    </citation>
    <scope>IDENTIFICATION</scope>
    <source>
        <strain evidence="1">DM1-3 516 R44</strain>
    </source>
</reference>
<dbReference type="HOGENOM" id="CLU_2908568_0_0_1"/>
<keyword evidence="2" id="KW-1185">Reference proteome</keyword>
<evidence type="ECO:0000313" key="2">
    <source>
        <dbReference type="Proteomes" id="UP000011115"/>
    </source>
</evidence>
<sequence>MTFFSKKLQNTLVVKATNSRNPTKVLIENFELLPGDDDDDPGVEGTVFEPVAPTSMKTFARI</sequence>
<proteinExistence type="predicted"/>
<dbReference type="InParanoid" id="M1BSD4"/>
<accession>M1BSD4</accession>